<feature type="transmembrane region" description="Helical" evidence="1">
    <location>
        <begin position="111"/>
        <end position="133"/>
    </location>
</feature>
<dbReference type="EMBL" id="JABFCX010000002">
    <property type="protein sequence ID" value="NNU16410.1"/>
    <property type="molecule type" value="Genomic_DNA"/>
</dbReference>
<name>A0A7Y3RMM5_9PROT</name>
<dbReference type="AlphaFoldDB" id="A0A7Y3RMM5"/>
<keyword evidence="1" id="KW-0472">Membrane</keyword>
<comment type="caution">
    <text evidence="2">The sequence shown here is derived from an EMBL/GenBank/DDBJ whole genome shotgun (WGS) entry which is preliminary data.</text>
</comment>
<evidence type="ECO:0000313" key="2">
    <source>
        <dbReference type="EMBL" id="NNU16410.1"/>
    </source>
</evidence>
<evidence type="ECO:0000313" key="3">
    <source>
        <dbReference type="Proteomes" id="UP000536835"/>
    </source>
</evidence>
<keyword evidence="1" id="KW-1133">Transmembrane helix</keyword>
<keyword evidence="3" id="KW-1185">Reference proteome</keyword>
<evidence type="ECO:0000256" key="1">
    <source>
        <dbReference type="SAM" id="Phobius"/>
    </source>
</evidence>
<gene>
    <name evidence="2" type="ORF">HK107_08765</name>
</gene>
<dbReference type="Proteomes" id="UP000536835">
    <property type="component" value="Unassembled WGS sequence"/>
</dbReference>
<dbReference type="Pfam" id="PF14108">
    <property type="entry name" value="ABA4-like"/>
    <property type="match status" value="1"/>
</dbReference>
<keyword evidence="1" id="KW-0812">Transmembrane</keyword>
<feature type="transmembrane region" description="Helical" evidence="1">
    <location>
        <begin position="29"/>
        <end position="51"/>
    </location>
</feature>
<reference evidence="2 3" key="1">
    <citation type="submission" date="2020-05" db="EMBL/GenBank/DDBJ databases">
        <title>Parvularcula mediterraneae sp. nov., isolated from polypropylene straw from shallow seawater of the seashore of Laganas in Zakynthos island, Greece.</title>
        <authorList>
            <person name="Szabo I."/>
            <person name="Al-Omari J."/>
            <person name="Rado J."/>
            <person name="Szerdahelyi G.S."/>
        </authorList>
    </citation>
    <scope>NUCLEOTIDE SEQUENCE [LARGE SCALE GENOMIC DNA]</scope>
    <source>
        <strain evidence="2 3">ZS-1/3</strain>
    </source>
</reference>
<dbReference type="InterPro" id="IPR025461">
    <property type="entry name" value="ABA4-like"/>
</dbReference>
<dbReference type="PANTHER" id="PTHR34543">
    <property type="entry name" value="PROTEIN ABA DEFICIENT 4, CHLOROPLASTIC"/>
    <property type="match status" value="1"/>
</dbReference>
<organism evidence="2 3">
    <name type="scientific">Parvularcula mediterranea</name>
    <dbReference type="NCBI Taxonomy" id="2732508"/>
    <lineage>
        <taxon>Bacteria</taxon>
        <taxon>Pseudomonadati</taxon>
        <taxon>Pseudomonadota</taxon>
        <taxon>Alphaproteobacteria</taxon>
        <taxon>Parvularculales</taxon>
        <taxon>Parvularculaceae</taxon>
        <taxon>Parvularcula</taxon>
    </lineage>
</organism>
<feature type="transmembrane region" description="Helical" evidence="1">
    <location>
        <begin position="79"/>
        <end position="99"/>
    </location>
</feature>
<accession>A0A7Y3RMM5</accession>
<proteinExistence type="predicted"/>
<feature type="transmembrane region" description="Helical" evidence="1">
    <location>
        <begin position="5"/>
        <end position="23"/>
    </location>
</feature>
<dbReference type="PANTHER" id="PTHR34543:SF1">
    <property type="entry name" value="PROTEIN ABA DEFICIENT 4, CHLOROPLASTIC"/>
    <property type="match status" value="1"/>
</dbReference>
<dbReference type="RefSeq" id="WP_173198601.1">
    <property type="nucleotide sequence ID" value="NZ_JABFCX010000002.1"/>
</dbReference>
<protein>
    <submittedName>
        <fullName evidence="2">DUF4281 domain-containing protein</fullName>
    </submittedName>
</protein>
<sequence length="172" mass="18997">MSADLLFKVCNMAVLPGWLLLVIAPRWRYSQMAVFGIIIPILSLVYASVLIKVTTSGGSFEAPDFSSIESIQALMSNKLGFVAGWVHYLAFDLFVGAWITRDAAANRVNHFLTIPALFFTFMAGPFGLIIYLVMRQVRRREAIAEPQPIVPYLAEGESSVSIGADTFEESTE</sequence>